<name>A0A2P2PNX3_RHIMU</name>
<evidence type="ECO:0000313" key="2">
    <source>
        <dbReference type="EMBL" id="MBX56371.1"/>
    </source>
</evidence>
<proteinExistence type="predicted"/>
<organism evidence="2">
    <name type="scientific">Rhizophora mucronata</name>
    <name type="common">Asiatic mangrove</name>
    <dbReference type="NCBI Taxonomy" id="61149"/>
    <lineage>
        <taxon>Eukaryota</taxon>
        <taxon>Viridiplantae</taxon>
        <taxon>Streptophyta</taxon>
        <taxon>Embryophyta</taxon>
        <taxon>Tracheophyta</taxon>
        <taxon>Spermatophyta</taxon>
        <taxon>Magnoliopsida</taxon>
        <taxon>eudicotyledons</taxon>
        <taxon>Gunneridae</taxon>
        <taxon>Pentapetalae</taxon>
        <taxon>rosids</taxon>
        <taxon>fabids</taxon>
        <taxon>Malpighiales</taxon>
        <taxon>Rhizophoraceae</taxon>
        <taxon>Rhizophora</taxon>
    </lineage>
</organism>
<dbReference type="AlphaFoldDB" id="A0A2P2PNX3"/>
<keyword evidence="1" id="KW-0472">Membrane</keyword>
<sequence>MKPFSTKILSFYRAFLFYIFLLSSHGMLELVIRQIQVILKRKKDTFGSPRANSLILSCDHLNRKQFSRVQMITSNWTQNPFV</sequence>
<protein>
    <submittedName>
        <fullName evidence="2">Uncharacterized protein</fullName>
    </submittedName>
</protein>
<keyword evidence="1" id="KW-1133">Transmembrane helix</keyword>
<reference evidence="2" key="1">
    <citation type="submission" date="2018-02" db="EMBL/GenBank/DDBJ databases">
        <title>Rhizophora mucronata_Transcriptome.</title>
        <authorList>
            <person name="Meera S.P."/>
            <person name="Sreeshan A."/>
            <person name="Augustine A."/>
        </authorList>
    </citation>
    <scope>NUCLEOTIDE SEQUENCE</scope>
    <source>
        <tissue evidence="2">Leaf</tissue>
    </source>
</reference>
<evidence type="ECO:0000256" key="1">
    <source>
        <dbReference type="SAM" id="Phobius"/>
    </source>
</evidence>
<feature type="transmembrane region" description="Helical" evidence="1">
    <location>
        <begin position="12"/>
        <end position="32"/>
    </location>
</feature>
<keyword evidence="1" id="KW-0812">Transmembrane</keyword>
<dbReference type="EMBL" id="GGEC01075887">
    <property type="protein sequence ID" value="MBX56371.1"/>
    <property type="molecule type" value="Transcribed_RNA"/>
</dbReference>
<accession>A0A2P2PNX3</accession>